<keyword evidence="3" id="KW-1185">Reference proteome</keyword>
<keyword evidence="1" id="KW-1133">Transmembrane helix</keyword>
<sequence>MAIVSLPTLLNGTRLFVSNSPPKLTPQARNSYSPTTNHKNIRTRICACAAKCHPQFLHQPLIETSFSSRHRGLLPLVPSNAKTSSGSGEEDNRAVETVLKLYTSIKNKNIRELSDIIGDECRCVCNFFSFFQPFQGKQACPLSFQLAKFFYLELRAPSGDLGRGQDWSKTHVPLGKGFSFYILQVYQGRIIIRNVEMFMEPLLHIEPFRLKMMGFAMSIVEKMSSCKLSRDKVKKAVLVLVLLAVILIFLMPGMY</sequence>
<feature type="transmembrane region" description="Helical" evidence="1">
    <location>
        <begin position="236"/>
        <end position="254"/>
    </location>
</feature>
<proteinExistence type="predicted"/>
<accession>A0A8X7Y150</accession>
<keyword evidence="1" id="KW-0812">Transmembrane</keyword>
<name>A0A8X7Y150_POPTO</name>
<keyword evidence="1" id="KW-0472">Membrane</keyword>
<dbReference type="PANTHER" id="PTHR33698">
    <property type="entry name" value="NUCLEAR TRANSPORT FACTOR 2 (NTF2)-LIKE PROTEIN"/>
    <property type="match status" value="1"/>
</dbReference>
<evidence type="ECO:0000313" key="2">
    <source>
        <dbReference type="EMBL" id="KAG6744533.1"/>
    </source>
</evidence>
<dbReference type="PANTHER" id="PTHR33698:SF6">
    <property type="entry name" value="TRANSMEMBRANE PROTEIN"/>
    <property type="match status" value="1"/>
</dbReference>
<evidence type="ECO:0000313" key="3">
    <source>
        <dbReference type="Proteomes" id="UP000886885"/>
    </source>
</evidence>
<dbReference type="AlphaFoldDB" id="A0A8X7Y150"/>
<dbReference type="Proteomes" id="UP000886885">
    <property type="component" value="Chromosome 16A"/>
</dbReference>
<protein>
    <submittedName>
        <fullName evidence="2">Uncharacterized protein</fullName>
    </submittedName>
</protein>
<organism evidence="2 3">
    <name type="scientific">Populus tomentosa</name>
    <name type="common">Chinese white poplar</name>
    <dbReference type="NCBI Taxonomy" id="118781"/>
    <lineage>
        <taxon>Eukaryota</taxon>
        <taxon>Viridiplantae</taxon>
        <taxon>Streptophyta</taxon>
        <taxon>Embryophyta</taxon>
        <taxon>Tracheophyta</taxon>
        <taxon>Spermatophyta</taxon>
        <taxon>Magnoliopsida</taxon>
        <taxon>eudicotyledons</taxon>
        <taxon>Gunneridae</taxon>
        <taxon>Pentapetalae</taxon>
        <taxon>rosids</taxon>
        <taxon>fabids</taxon>
        <taxon>Malpighiales</taxon>
        <taxon>Salicaceae</taxon>
        <taxon>Saliceae</taxon>
        <taxon>Populus</taxon>
    </lineage>
</organism>
<dbReference type="EMBL" id="JAAWWB010000031">
    <property type="protein sequence ID" value="KAG6744533.1"/>
    <property type="molecule type" value="Genomic_DNA"/>
</dbReference>
<gene>
    <name evidence="2" type="ORF">POTOM_051169</name>
</gene>
<comment type="caution">
    <text evidence="2">The sequence shown here is derived from an EMBL/GenBank/DDBJ whole genome shotgun (WGS) entry which is preliminary data.</text>
</comment>
<dbReference type="OrthoDB" id="753811at2759"/>
<reference evidence="2" key="1">
    <citation type="journal article" date="2020" name="bioRxiv">
        <title>Hybrid origin of Populus tomentosa Carr. identified through genome sequencing and phylogenomic analysis.</title>
        <authorList>
            <person name="An X."/>
            <person name="Gao K."/>
            <person name="Chen Z."/>
            <person name="Li J."/>
            <person name="Yang X."/>
            <person name="Yang X."/>
            <person name="Zhou J."/>
            <person name="Guo T."/>
            <person name="Zhao T."/>
            <person name="Huang S."/>
            <person name="Miao D."/>
            <person name="Khan W.U."/>
            <person name="Rao P."/>
            <person name="Ye M."/>
            <person name="Lei B."/>
            <person name="Liao W."/>
            <person name="Wang J."/>
            <person name="Ji L."/>
            <person name="Li Y."/>
            <person name="Guo B."/>
            <person name="Mustafa N.S."/>
            <person name="Li S."/>
            <person name="Yun Q."/>
            <person name="Keller S.R."/>
            <person name="Mao J."/>
            <person name="Zhang R."/>
            <person name="Strauss S.H."/>
        </authorList>
    </citation>
    <scope>NUCLEOTIDE SEQUENCE</scope>
    <source>
        <strain evidence="2">GM15</strain>
        <tissue evidence="2">Leaf</tissue>
    </source>
</reference>
<evidence type="ECO:0000256" key="1">
    <source>
        <dbReference type="SAM" id="Phobius"/>
    </source>
</evidence>